<dbReference type="InterPro" id="IPR024932">
    <property type="entry name" value="ApbE"/>
</dbReference>
<comment type="similarity">
    <text evidence="11">Belongs to the ApbE family.</text>
</comment>
<reference evidence="14" key="1">
    <citation type="journal article" date="2019" name="Int. J. Syst. Evol. Microbiol.">
        <title>The Global Catalogue of Microorganisms (GCM) 10K type strain sequencing project: providing services to taxonomists for standard genome sequencing and annotation.</title>
        <authorList>
            <consortium name="The Broad Institute Genomics Platform"/>
            <consortium name="The Broad Institute Genome Sequencing Center for Infectious Disease"/>
            <person name="Wu L."/>
            <person name="Ma J."/>
        </authorList>
    </citation>
    <scope>NUCLEOTIDE SEQUENCE [LARGE SCALE GENOMIC DNA]</scope>
    <source>
        <strain evidence="14">CCUG 49584</strain>
    </source>
</reference>
<dbReference type="PANTHER" id="PTHR30040">
    <property type="entry name" value="THIAMINE BIOSYNTHESIS LIPOPROTEIN APBE"/>
    <property type="match status" value="1"/>
</dbReference>
<evidence type="ECO:0000256" key="6">
    <source>
        <dbReference type="ARBA" id="ARBA00022723"/>
    </source>
</evidence>
<dbReference type="RefSeq" id="WP_289386446.1">
    <property type="nucleotide sequence ID" value="NZ_JAUCBM010000002.1"/>
</dbReference>
<dbReference type="PIRSF" id="PIRSF006268">
    <property type="entry name" value="ApbE"/>
    <property type="match status" value="1"/>
</dbReference>
<comment type="catalytic activity">
    <reaction evidence="10 11">
        <text>L-threonyl-[protein] + FAD = FMN-L-threonyl-[protein] + AMP + H(+)</text>
        <dbReference type="Rhea" id="RHEA:36847"/>
        <dbReference type="Rhea" id="RHEA-COMP:11060"/>
        <dbReference type="Rhea" id="RHEA-COMP:11061"/>
        <dbReference type="ChEBI" id="CHEBI:15378"/>
        <dbReference type="ChEBI" id="CHEBI:30013"/>
        <dbReference type="ChEBI" id="CHEBI:57692"/>
        <dbReference type="ChEBI" id="CHEBI:74257"/>
        <dbReference type="ChEBI" id="CHEBI:456215"/>
        <dbReference type="EC" id="2.7.1.180"/>
    </reaction>
</comment>
<comment type="caution">
    <text evidence="13">The sequence shown here is derived from an EMBL/GenBank/DDBJ whole genome shotgun (WGS) entry which is preliminary data.</text>
</comment>
<evidence type="ECO:0000256" key="10">
    <source>
        <dbReference type="ARBA" id="ARBA00048540"/>
    </source>
</evidence>
<dbReference type="Proteomes" id="UP001597263">
    <property type="component" value="Unassembled WGS sequence"/>
</dbReference>
<dbReference type="SUPFAM" id="SSF143631">
    <property type="entry name" value="ApbE-like"/>
    <property type="match status" value="1"/>
</dbReference>
<dbReference type="Gene3D" id="3.10.520.10">
    <property type="entry name" value="ApbE-like domains"/>
    <property type="match status" value="1"/>
</dbReference>
<feature type="signal peptide" evidence="12">
    <location>
        <begin position="1"/>
        <end position="29"/>
    </location>
</feature>
<evidence type="ECO:0000256" key="8">
    <source>
        <dbReference type="ARBA" id="ARBA00022842"/>
    </source>
</evidence>
<dbReference type="InterPro" id="IPR006311">
    <property type="entry name" value="TAT_signal"/>
</dbReference>
<name>A0ABW3V524_9HYPH</name>
<keyword evidence="8 11" id="KW-0460">Magnesium</keyword>
<evidence type="ECO:0000256" key="11">
    <source>
        <dbReference type="PIRNR" id="PIRNR006268"/>
    </source>
</evidence>
<dbReference type="Pfam" id="PF02424">
    <property type="entry name" value="ApbE"/>
    <property type="match status" value="1"/>
</dbReference>
<keyword evidence="14" id="KW-1185">Reference proteome</keyword>
<gene>
    <name evidence="13" type="ORF">ACFQ35_11420</name>
</gene>
<dbReference type="GO" id="GO:0016740">
    <property type="term" value="F:transferase activity"/>
    <property type="evidence" value="ECO:0007669"/>
    <property type="project" value="UniProtKB-KW"/>
</dbReference>
<organism evidence="13 14">
    <name type="scientific">Pseudochrobactrum kiredjianiae</name>
    <dbReference type="NCBI Taxonomy" id="386305"/>
    <lineage>
        <taxon>Bacteria</taxon>
        <taxon>Pseudomonadati</taxon>
        <taxon>Pseudomonadota</taxon>
        <taxon>Alphaproteobacteria</taxon>
        <taxon>Hyphomicrobiales</taxon>
        <taxon>Brucellaceae</taxon>
        <taxon>Pseudochrobactrum</taxon>
    </lineage>
</organism>
<evidence type="ECO:0000256" key="1">
    <source>
        <dbReference type="ARBA" id="ARBA00001946"/>
    </source>
</evidence>
<evidence type="ECO:0000256" key="4">
    <source>
        <dbReference type="ARBA" id="ARBA00022630"/>
    </source>
</evidence>
<dbReference type="InterPro" id="IPR003374">
    <property type="entry name" value="ApbE-like_sf"/>
</dbReference>
<dbReference type="PANTHER" id="PTHR30040:SF2">
    <property type="entry name" value="FAD:PROTEIN FMN TRANSFERASE"/>
    <property type="match status" value="1"/>
</dbReference>
<keyword evidence="12" id="KW-0732">Signal</keyword>
<evidence type="ECO:0000256" key="7">
    <source>
        <dbReference type="ARBA" id="ARBA00022827"/>
    </source>
</evidence>
<dbReference type="PROSITE" id="PS51318">
    <property type="entry name" value="TAT"/>
    <property type="match status" value="1"/>
</dbReference>
<keyword evidence="7 11" id="KW-0274">FAD</keyword>
<evidence type="ECO:0000256" key="12">
    <source>
        <dbReference type="SAM" id="SignalP"/>
    </source>
</evidence>
<dbReference type="EMBL" id="JBHTMA010000037">
    <property type="protein sequence ID" value="MFD1227747.1"/>
    <property type="molecule type" value="Genomic_DNA"/>
</dbReference>
<evidence type="ECO:0000313" key="14">
    <source>
        <dbReference type="Proteomes" id="UP001597263"/>
    </source>
</evidence>
<evidence type="ECO:0000256" key="9">
    <source>
        <dbReference type="ARBA" id="ARBA00031306"/>
    </source>
</evidence>
<accession>A0ABW3V524</accession>
<keyword evidence="5 11" id="KW-0808">Transferase</keyword>
<protein>
    <recommendedName>
        <fullName evidence="3 11">FAD:protein FMN transferase</fullName>
        <ecNumber evidence="2 11">2.7.1.180</ecNumber>
    </recommendedName>
    <alternativeName>
        <fullName evidence="9 11">Flavin transferase</fullName>
    </alternativeName>
</protein>
<feature type="chain" id="PRO_5045575818" description="FAD:protein FMN transferase" evidence="12">
    <location>
        <begin position="30"/>
        <end position="336"/>
    </location>
</feature>
<proteinExistence type="inferred from homology"/>
<sequence>MTRPLNRRRFIGISCAAAGLSLLPFHAGATVQKDALIWQGYALGAPVKIILHHPDRQAAEALLRQVRAEIARLEGIFSLYRPDSELATLNRSGALVSPSPELVELLEKCRGFWEKSGGLFDPTVQPLWAYLAQHFSAEHPQASSLSSPALQKAQALIGFDGVRFNEDRIIFTRPHMAMTLNGVAQGYITDLITQLLADHGVTNTLINLGEYRTLENRPDGHPWQIGIADLETDPQPDEMLELSGNALATSGSVGFRFDPAGRFNHLLNPKATSENNLSASLYQRLTVIAPDATAADAWATAFSLMDENSIAAILKDLPATTVHLKTASGALRKVSA</sequence>
<keyword evidence="4 11" id="KW-0285">Flavoprotein</keyword>
<evidence type="ECO:0000256" key="5">
    <source>
        <dbReference type="ARBA" id="ARBA00022679"/>
    </source>
</evidence>
<dbReference type="EC" id="2.7.1.180" evidence="2 11"/>
<keyword evidence="6 11" id="KW-0479">Metal-binding</keyword>
<evidence type="ECO:0000256" key="2">
    <source>
        <dbReference type="ARBA" id="ARBA00011955"/>
    </source>
</evidence>
<comment type="cofactor">
    <cofactor evidence="1">
        <name>Mg(2+)</name>
        <dbReference type="ChEBI" id="CHEBI:18420"/>
    </cofactor>
</comment>
<evidence type="ECO:0000313" key="13">
    <source>
        <dbReference type="EMBL" id="MFD1227747.1"/>
    </source>
</evidence>
<evidence type="ECO:0000256" key="3">
    <source>
        <dbReference type="ARBA" id="ARBA00016337"/>
    </source>
</evidence>